<keyword evidence="1" id="KW-0732">Signal</keyword>
<name>A0AAE4BSU5_9BACT</name>
<comment type="caution">
    <text evidence="2">The sequence shown here is derived from an EMBL/GenBank/DDBJ whole genome shotgun (WGS) entry which is preliminary data.</text>
</comment>
<proteinExistence type="predicted"/>
<evidence type="ECO:0000256" key="1">
    <source>
        <dbReference type="SAM" id="SignalP"/>
    </source>
</evidence>
<accession>A0AAE4BSU5</accession>
<sequence>MKKSLTIILVFVYAISFAQNDSIFNRLQAINNNGLTFYNIDGYTITKQTLNYPFTEKNLNKVYRKYSIKKDEKKKKDIQLGFDNYFVINNDEITKNLIQNNSYYFIENQEKRITVIQFSSINKRDKEFERTIAKLIIENAIPKENYASMTIDSINFAGRKIKLGTSCNWTNVNTVQCPYYGEMNWSVHKDLEDAKNTVEQQFKITESRKRGKVISEETVEIEFEGTETTAKRVIYDFTGMTSVLASMSGGKTLTIYYVATEVRGNYVSCVLSFWNNDTITENGLAPLLEKVMKLKNN</sequence>
<gene>
    <name evidence="2" type="ORF">HNQ88_001834</name>
</gene>
<dbReference type="EMBL" id="JAVDQD010000002">
    <property type="protein sequence ID" value="MDR6238797.1"/>
    <property type="molecule type" value="Genomic_DNA"/>
</dbReference>
<dbReference type="RefSeq" id="WP_309938303.1">
    <property type="nucleotide sequence ID" value="NZ_AP025305.1"/>
</dbReference>
<protein>
    <recommendedName>
        <fullName evidence="4">DUF4412 domain-containing protein</fullName>
    </recommendedName>
</protein>
<organism evidence="2 3">
    <name type="scientific">Aureibacter tunicatorum</name>
    <dbReference type="NCBI Taxonomy" id="866807"/>
    <lineage>
        <taxon>Bacteria</taxon>
        <taxon>Pseudomonadati</taxon>
        <taxon>Bacteroidota</taxon>
        <taxon>Cytophagia</taxon>
        <taxon>Cytophagales</taxon>
        <taxon>Persicobacteraceae</taxon>
        <taxon>Aureibacter</taxon>
    </lineage>
</organism>
<dbReference type="Proteomes" id="UP001185092">
    <property type="component" value="Unassembled WGS sequence"/>
</dbReference>
<feature type="signal peptide" evidence="1">
    <location>
        <begin position="1"/>
        <end position="18"/>
    </location>
</feature>
<evidence type="ECO:0000313" key="3">
    <source>
        <dbReference type="Proteomes" id="UP001185092"/>
    </source>
</evidence>
<feature type="chain" id="PRO_5042149446" description="DUF4412 domain-containing protein" evidence="1">
    <location>
        <begin position="19"/>
        <end position="297"/>
    </location>
</feature>
<keyword evidence="3" id="KW-1185">Reference proteome</keyword>
<evidence type="ECO:0008006" key="4">
    <source>
        <dbReference type="Google" id="ProtNLM"/>
    </source>
</evidence>
<dbReference type="AlphaFoldDB" id="A0AAE4BSU5"/>
<reference evidence="2" key="1">
    <citation type="submission" date="2023-07" db="EMBL/GenBank/DDBJ databases">
        <title>Genomic Encyclopedia of Type Strains, Phase IV (KMG-IV): sequencing the most valuable type-strain genomes for metagenomic binning, comparative biology and taxonomic classification.</title>
        <authorList>
            <person name="Goeker M."/>
        </authorList>
    </citation>
    <scope>NUCLEOTIDE SEQUENCE</scope>
    <source>
        <strain evidence="2">DSM 26174</strain>
    </source>
</reference>
<evidence type="ECO:0000313" key="2">
    <source>
        <dbReference type="EMBL" id="MDR6238797.1"/>
    </source>
</evidence>